<evidence type="ECO:0008006" key="8">
    <source>
        <dbReference type="Google" id="ProtNLM"/>
    </source>
</evidence>
<feature type="transmembrane region" description="Helical" evidence="5">
    <location>
        <begin position="138"/>
        <end position="163"/>
    </location>
</feature>
<evidence type="ECO:0000256" key="4">
    <source>
        <dbReference type="ARBA" id="ARBA00023136"/>
    </source>
</evidence>
<dbReference type="Gene3D" id="1.10.1450.10">
    <property type="entry name" value="Tetraspanin"/>
    <property type="match status" value="1"/>
</dbReference>
<comment type="caution">
    <text evidence="6">The sequence shown here is derived from an EMBL/GenBank/DDBJ whole genome shotgun (WGS) entry which is preliminary data.</text>
</comment>
<dbReference type="Pfam" id="PF00335">
    <property type="entry name" value="Tetraspanin"/>
    <property type="match status" value="1"/>
</dbReference>
<evidence type="ECO:0000256" key="5">
    <source>
        <dbReference type="SAM" id="Phobius"/>
    </source>
</evidence>
<feature type="transmembrane region" description="Helical" evidence="5">
    <location>
        <begin position="183"/>
        <end position="205"/>
    </location>
</feature>
<evidence type="ECO:0000313" key="6">
    <source>
        <dbReference type="EMBL" id="KAK7491499.1"/>
    </source>
</evidence>
<evidence type="ECO:0000256" key="2">
    <source>
        <dbReference type="ARBA" id="ARBA00022692"/>
    </source>
</evidence>
<dbReference type="InterPro" id="IPR008952">
    <property type="entry name" value="Tetraspanin_EC2_sf"/>
</dbReference>
<feature type="transmembrane region" description="Helical" evidence="5">
    <location>
        <begin position="212"/>
        <end position="237"/>
    </location>
</feature>
<gene>
    <name evidence="6" type="ORF">BaRGS_00017328</name>
</gene>
<sequence length="419" mass="46635">MLIPEGRVPGVHTLVSRATFDADDDVRRTNSHITNIPSTFPGVMIRFLVKTTFSDTWATRQSSPLETVVHPVRVTALVTLNAVGPGLQLRERSLMVVEAGVELRNTEESDTTRFSVFEYRRYAVFVSSFWIWAMGQKLVTVLLIIFNILLFIMGLALAGVGVWTVVDKVYVSSVIGDDLFSAASYILVIGGAIILAVSVLGFCAIRKERRLFVIVYFILLLVIFVALLLAAILAVAFKSELEESMIDAMRDSLVTGYGRDTTITRSWDRLQADLKCCGVRDSVGSAPAGQATESSRQDSWLLFKRTRWYQSAREQEIEPVNIVPESCCVYDSKVGGYIDKTKCQSWELGPPGNLKSGYNNNALFYRGCYEQAREFLTEQADILVGCAFAFAFTMIGGLVLTLMLYRLLGQQTRVIRGPH</sequence>
<keyword evidence="3 5" id="KW-1133">Transmembrane helix</keyword>
<dbReference type="AlphaFoldDB" id="A0ABD0KX62"/>
<feature type="transmembrane region" description="Helical" evidence="5">
    <location>
        <begin position="382"/>
        <end position="405"/>
    </location>
</feature>
<dbReference type="Proteomes" id="UP001519460">
    <property type="component" value="Unassembled WGS sequence"/>
</dbReference>
<evidence type="ECO:0000313" key="7">
    <source>
        <dbReference type="Proteomes" id="UP001519460"/>
    </source>
</evidence>
<comment type="subcellular location">
    <subcellularLocation>
        <location evidence="1">Membrane</location>
        <topology evidence="1">Multi-pass membrane protein</topology>
    </subcellularLocation>
</comment>
<keyword evidence="4 5" id="KW-0472">Membrane</keyword>
<dbReference type="SUPFAM" id="SSF48652">
    <property type="entry name" value="Tetraspanin"/>
    <property type="match status" value="1"/>
</dbReference>
<protein>
    <recommendedName>
        <fullName evidence="8">Tetraspanin</fullName>
    </recommendedName>
</protein>
<accession>A0ABD0KX62</accession>
<keyword evidence="7" id="KW-1185">Reference proteome</keyword>
<dbReference type="GO" id="GO:0016020">
    <property type="term" value="C:membrane"/>
    <property type="evidence" value="ECO:0007669"/>
    <property type="project" value="UniProtKB-SubCell"/>
</dbReference>
<proteinExistence type="predicted"/>
<dbReference type="PANTHER" id="PTHR19282">
    <property type="entry name" value="TETRASPANIN"/>
    <property type="match status" value="1"/>
</dbReference>
<evidence type="ECO:0000256" key="3">
    <source>
        <dbReference type="ARBA" id="ARBA00022989"/>
    </source>
</evidence>
<dbReference type="PRINTS" id="PR00259">
    <property type="entry name" value="TMFOUR"/>
</dbReference>
<name>A0ABD0KX62_9CAEN</name>
<reference evidence="6 7" key="1">
    <citation type="journal article" date="2023" name="Sci. Data">
        <title>Genome assembly of the Korean intertidal mud-creeper Batillaria attramentaria.</title>
        <authorList>
            <person name="Patra A.K."/>
            <person name="Ho P.T."/>
            <person name="Jun S."/>
            <person name="Lee S.J."/>
            <person name="Kim Y."/>
            <person name="Won Y.J."/>
        </authorList>
    </citation>
    <scope>NUCLEOTIDE SEQUENCE [LARGE SCALE GENOMIC DNA]</scope>
    <source>
        <strain evidence="6">Wonlab-2016</strain>
    </source>
</reference>
<keyword evidence="2 5" id="KW-0812">Transmembrane</keyword>
<evidence type="ECO:0000256" key="1">
    <source>
        <dbReference type="ARBA" id="ARBA00004141"/>
    </source>
</evidence>
<organism evidence="6 7">
    <name type="scientific">Batillaria attramentaria</name>
    <dbReference type="NCBI Taxonomy" id="370345"/>
    <lineage>
        <taxon>Eukaryota</taxon>
        <taxon>Metazoa</taxon>
        <taxon>Spiralia</taxon>
        <taxon>Lophotrochozoa</taxon>
        <taxon>Mollusca</taxon>
        <taxon>Gastropoda</taxon>
        <taxon>Caenogastropoda</taxon>
        <taxon>Sorbeoconcha</taxon>
        <taxon>Cerithioidea</taxon>
        <taxon>Batillariidae</taxon>
        <taxon>Batillaria</taxon>
    </lineage>
</organism>
<dbReference type="PANTHER" id="PTHR19282:SF544">
    <property type="entry name" value="TETRASPANIN"/>
    <property type="match status" value="1"/>
</dbReference>
<dbReference type="EMBL" id="JACVVK020000114">
    <property type="protein sequence ID" value="KAK7491499.1"/>
    <property type="molecule type" value="Genomic_DNA"/>
</dbReference>
<dbReference type="InterPro" id="IPR018499">
    <property type="entry name" value="Tetraspanin/Peripherin"/>
</dbReference>